<keyword evidence="3" id="KW-1003">Cell membrane</keyword>
<evidence type="ECO:0000256" key="4">
    <source>
        <dbReference type="ARBA" id="ARBA00022519"/>
    </source>
</evidence>
<sequence>MSVTHTPETPEPGTPAATLDTTAIAATDSDLIGSGQEGGIVDQARAYLSRLRGGEMGALPAIAGFIVLVVLFSFLSPFFFTERNFANLLTQAASLVMLGMALTFVILLGEIDLSAGVTAGVTMAVFVVLSDPGGAHLNWIIAFLIALASGLAIGTFIGFFRSRIGIPSFVVTLGLFLGLQGAQLIIIGPGGLYRIQEPAVLAIQNNNMPVWMGWVMLLIILAISFATSMVDRTRRTRAGVPNRTIALMWVRLGVIAVLGAVVIFALSQNRGTAFLAVTGVPIVVPITLVILWIGTFVLDRTKYGRWLYAIGGNEEAARRAGIKVIGIRWIAFVVCSGLAVISGLFAASQVGSVDAAFGRNDVLNGVAAAVVGGVSLFGGRGRLMHAAVGALVISVITNGLGLLNLPSGVNLLVTGGVLILAASVDALSRVRGTKAVEHPTGPFNVFAIVGFVLSFVTAIGGIVLGAIAVFQIREHGGRGRGLAIWAVAIGIIELLIALVIAVTAVLRAQG</sequence>
<evidence type="ECO:0000256" key="11">
    <source>
        <dbReference type="SAM" id="Phobius"/>
    </source>
</evidence>
<feature type="transmembrane region" description="Helical" evidence="11">
    <location>
        <begin position="58"/>
        <end position="79"/>
    </location>
</feature>
<evidence type="ECO:0000256" key="9">
    <source>
        <dbReference type="ARBA" id="ARBA00035611"/>
    </source>
</evidence>
<evidence type="ECO:0000313" key="12">
    <source>
        <dbReference type="EMBL" id="GMA94754.1"/>
    </source>
</evidence>
<keyword evidence="5" id="KW-0762">Sugar transport</keyword>
<proteinExistence type="predicted"/>
<comment type="caution">
    <text evidence="12">The sequence shown here is derived from an EMBL/GenBank/DDBJ whole genome shotgun (WGS) entry which is preliminary data.</text>
</comment>
<feature type="transmembrane region" description="Helical" evidence="11">
    <location>
        <begin position="482"/>
        <end position="506"/>
    </location>
</feature>
<evidence type="ECO:0000256" key="2">
    <source>
        <dbReference type="ARBA" id="ARBA00022448"/>
    </source>
</evidence>
<feature type="transmembrane region" description="Helical" evidence="11">
    <location>
        <begin position="248"/>
        <end position="267"/>
    </location>
</feature>
<evidence type="ECO:0000313" key="13">
    <source>
        <dbReference type="Proteomes" id="UP001157034"/>
    </source>
</evidence>
<dbReference type="PANTHER" id="PTHR32196:SF32">
    <property type="entry name" value="XYLOSE TRANSPORT SYSTEM PERMEASE PROTEIN XYLH"/>
    <property type="match status" value="1"/>
</dbReference>
<feature type="transmembrane region" description="Helical" evidence="11">
    <location>
        <begin position="411"/>
        <end position="430"/>
    </location>
</feature>
<organism evidence="12 13">
    <name type="scientific">Pseudolysinimonas kribbensis</name>
    <dbReference type="NCBI Taxonomy" id="433641"/>
    <lineage>
        <taxon>Bacteria</taxon>
        <taxon>Bacillati</taxon>
        <taxon>Actinomycetota</taxon>
        <taxon>Actinomycetes</taxon>
        <taxon>Micrococcales</taxon>
        <taxon>Microbacteriaceae</taxon>
        <taxon>Pseudolysinimonas</taxon>
    </lineage>
</organism>
<dbReference type="PANTHER" id="PTHR32196">
    <property type="entry name" value="ABC TRANSPORTER PERMEASE PROTEIN YPHD-RELATED-RELATED"/>
    <property type="match status" value="1"/>
</dbReference>
<accession>A0ABQ6K357</accession>
<evidence type="ECO:0000256" key="10">
    <source>
        <dbReference type="ARBA" id="ARBA00035686"/>
    </source>
</evidence>
<protein>
    <recommendedName>
        <fullName evidence="10">Xylose transport system permease protein XylH</fullName>
    </recommendedName>
</protein>
<keyword evidence="8 11" id="KW-0472">Membrane</keyword>
<evidence type="ECO:0000256" key="7">
    <source>
        <dbReference type="ARBA" id="ARBA00022989"/>
    </source>
</evidence>
<dbReference type="CDD" id="cd06579">
    <property type="entry name" value="TM_PBP1_transp_AraH_like"/>
    <property type="match status" value="1"/>
</dbReference>
<evidence type="ECO:0000256" key="5">
    <source>
        <dbReference type="ARBA" id="ARBA00022597"/>
    </source>
</evidence>
<keyword evidence="7 11" id="KW-1133">Transmembrane helix</keyword>
<evidence type="ECO:0000256" key="6">
    <source>
        <dbReference type="ARBA" id="ARBA00022692"/>
    </source>
</evidence>
<name>A0ABQ6K357_9MICO</name>
<feature type="transmembrane region" description="Helical" evidence="11">
    <location>
        <begin position="166"/>
        <end position="188"/>
    </location>
</feature>
<feature type="transmembrane region" description="Helical" evidence="11">
    <location>
        <begin position="136"/>
        <end position="159"/>
    </location>
</feature>
<dbReference type="EMBL" id="BSVB01000001">
    <property type="protein sequence ID" value="GMA94754.1"/>
    <property type="molecule type" value="Genomic_DNA"/>
</dbReference>
<evidence type="ECO:0000256" key="1">
    <source>
        <dbReference type="ARBA" id="ARBA00004651"/>
    </source>
</evidence>
<dbReference type="RefSeq" id="WP_284253646.1">
    <property type="nucleotide sequence ID" value="NZ_BAAAQO010000002.1"/>
</dbReference>
<keyword evidence="6 11" id="KW-0812">Transmembrane</keyword>
<keyword evidence="4" id="KW-0997">Cell inner membrane</keyword>
<gene>
    <name evidence="12" type="ORF">GCM10025881_15780</name>
</gene>
<keyword evidence="2" id="KW-0813">Transport</keyword>
<evidence type="ECO:0000256" key="8">
    <source>
        <dbReference type="ARBA" id="ARBA00023136"/>
    </source>
</evidence>
<feature type="transmembrane region" description="Helical" evidence="11">
    <location>
        <begin position="329"/>
        <end position="350"/>
    </location>
</feature>
<keyword evidence="13" id="KW-1185">Reference proteome</keyword>
<comment type="subcellular location">
    <subcellularLocation>
        <location evidence="1">Cell membrane</location>
        <topology evidence="1">Multi-pass membrane protein</topology>
    </subcellularLocation>
</comment>
<comment type="function">
    <text evidence="9">Part of the binding-protein-dependent transport system for D-xylose. Probably responsible for the translocation of the substrate across the membrane.</text>
</comment>
<dbReference type="Pfam" id="PF02653">
    <property type="entry name" value="BPD_transp_2"/>
    <property type="match status" value="1"/>
</dbReference>
<reference evidence="13" key="1">
    <citation type="journal article" date="2019" name="Int. J. Syst. Evol. Microbiol.">
        <title>The Global Catalogue of Microorganisms (GCM) 10K type strain sequencing project: providing services to taxonomists for standard genome sequencing and annotation.</title>
        <authorList>
            <consortium name="The Broad Institute Genomics Platform"/>
            <consortium name="The Broad Institute Genome Sequencing Center for Infectious Disease"/>
            <person name="Wu L."/>
            <person name="Ma J."/>
        </authorList>
    </citation>
    <scope>NUCLEOTIDE SEQUENCE [LARGE SCALE GENOMIC DNA]</scope>
    <source>
        <strain evidence="13">NBRC 108894</strain>
    </source>
</reference>
<feature type="transmembrane region" description="Helical" evidence="11">
    <location>
        <begin position="362"/>
        <end position="379"/>
    </location>
</feature>
<evidence type="ECO:0000256" key="3">
    <source>
        <dbReference type="ARBA" id="ARBA00022475"/>
    </source>
</evidence>
<feature type="transmembrane region" description="Helical" evidence="11">
    <location>
        <begin position="442"/>
        <end position="470"/>
    </location>
</feature>
<feature type="transmembrane region" description="Helical" evidence="11">
    <location>
        <begin position="208"/>
        <end position="227"/>
    </location>
</feature>
<feature type="transmembrane region" description="Helical" evidence="11">
    <location>
        <begin position="273"/>
        <end position="298"/>
    </location>
</feature>
<dbReference type="Proteomes" id="UP001157034">
    <property type="component" value="Unassembled WGS sequence"/>
</dbReference>
<feature type="transmembrane region" description="Helical" evidence="11">
    <location>
        <begin position="85"/>
        <end position="108"/>
    </location>
</feature>
<dbReference type="InterPro" id="IPR001851">
    <property type="entry name" value="ABC_transp_permease"/>
</dbReference>